<organism evidence="6 7">
    <name type="scientific">Lederbergia galactosidilytica</name>
    <dbReference type="NCBI Taxonomy" id="217031"/>
    <lineage>
        <taxon>Bacteria</taxon>
        <taxon>Bacillati</taxon>
        <taxon>Bacillota</taxon>
        <taxon>Bacilli</taxon>
        <taxon>Bacillales</taxon>
        <taxon>Bacillaceae</taxon>
        <taxon>Lederbergia</taxon>
    </lineage>
</organism>
<gene>
    <name evidence="6" type="ORF">ACA29_08490</name>
</gene>
<accession>A0A0Q9XXS8</accession>
<protein>
    <submittedName>
        <fullName evidence="6">Lysyl-tRNA synthetase</fullName>
    </submittedName>
</protein>
<feature type="non-terminal residue" evidence="6">
    <location>
        <position position="1"/>
    </location>
</feature>
<dbReference type="InterPro" id="IPR006195">
    <property type="entry name" value="aa-tRNA-synth_II"/>
</dbReference>
<dbReference type="GO" id="GO:0006430">
    <property type="term" value="P:lysyl-tRNA aminoacylation"/>
    <property type="evidence" value="ECO:0007669"/>
    <property type="project" value="TreeGrafter"/>
</dbReference>
<dbReference type="PANTHER" id="PTHR42918:SF15">
    <property type="entry name" value="LYSINE--TRNA LIGASE, CHLOROPLASTIC_MITOCHONDRIAL"/>
    <property type="match status" value="1"/>
</dbReference>
<dbReference type="InterPro" id="IPR004364">
    <property type="entry name" value="Aa-tRNA-synt_II"/>
</dbReference>
<dbReference type="Proteomes" id="UP000053881">
    <property type="component" value="Unassembled WGS sequence"/>
</dbReference>
<evidence type="ECO:0000313" key="7">
    <source>
        <dbReference type="Proteomes" id="UP000053881"/>
    </source>
</evidence>
<feature type="domain" description="Aminoacyl-transfer RNA synthetases class-II family profile" evidence="5">
    <location>
        <begin position="1"/>
        <end position="140"/>
    </location>
</feature>
<evidence type="ECO:0000256" key="2">
    <source>
        <dbReference type="ARBA" id="ARBA00022598"/>
    </source>
</evidence>
<keyword evidence="3" id="KW-0547">Nucleotide-binding</keyword>
<dbReference type="GO" id="GO:0005829">
    <property type="term" value="C:cytosol"/>
    <property type="evidence" value="ECO:0007669"/>
    <property type="project" value="TreeGrafter"/>
</dbReference>
<evidence type="ECO:0000256" key="3">
    <source>
        <dbReference type="ARBA" id="ARBA00022741"/>
    </source>
</evidence>
<dbReference type="Pfam" id="PF00152">
    <property type="entry name" value="tRNA-synt_2"/>
    <property type="match status" value="1"/>
</dbReference>
<dbReference type="EMBL" id="LGPB01000076">
    <property type="protein sequence ID" value="KRG13595.1"/>
    <property type="molecule type" value="Genomic_DNA"/>
</dbReference>
<dbReference type="SUPFAM" id="SSF55681">
    <property type="entry name" value="Class II aaRS and biotin synthetases"/>
    <property type="match status" value="1"/>
</dbReference>
<keyword evidence="2" id="KW-0436">Ligase</keyword>
<keyword evidence="4" id="KW-0067">ATP-binding</keyword>
<dbReference type="Gene3D" id="3.30.930.10">
    <property type="entry name" value="Bira Bifunctional Protein, Domain 2"/>
    <property type="match status" value="1"/>
</dbReference>
<comment type="caution">
    <text evidence="6">The sequence shown here is derived from an EMBL/GenBank/DDBJ whole genome shotgun (WGS) entry which is preliminary data.</text>
</comment>
<dbReference type="GO" id="GO:0016740">
    <property type="term" value="F:transferase activity"/>
    <property type="evidence" value="ECO:0007669"/>
    <property type="project" value="UniProtKB-ARBA"/>
</dbReference>
<keyword evidence="1" id="KW-0963">Cytoplasm</keyword>
<dbReference type="AlphaFoldDB" id="A0A0Q9XXS8"/>
<proteinExistence type="predicted"/>
<dbReference type="GO" id="GO:0000049">
    <property type="term" value="F:tRNA binding"/>
    <property type="evidence" value="ECO:0007669"/>
    <property type="project" value="TreeGrafter"/>
</dbReference>
<evidence type="ECO:0000256" key="4">
    <source>
        <dbReference type="ARBA" id="ARBA00022840"/>
    </source>
</evidence>
<dbReference type="PANTHER" id="PTHR42918">
    <property type="entry name" value="LYSYL-TRNA SYNTHETASE"/>
    <property type="match status" value="1"/>
</dbReference>
<dbReference type="GO" id="GO:0140096">
    <property type="term" value="F:catalytic activity, acting on a protein"/>
    <property type="evidence" value="ECO:0007669"/>
    <property type="project" value="UniProtKB-ARBA"/>
</dbReference>
<dbReference type="GO" id="GO:0004824">
    <property type="term" value="F:lysine-tRNA ligase activity"/>
    <property type="evidence" value="ECO:0007669"/>
    <property type="project" value="TreeGrafter"/>
</dbReference>
<dbReference type="PROSITE" id="PS50862">
    <property type="entry name" value="AA_TRNA_LIGASE_II"/>
    <property type="match status" value="1"/>
</dbReference>
<dbReference type="GO" id="GO:0005524">
    <property type="term" value="F:ATP binding"/>
    <property type="evidence" value="ECO:0007669"/>
    <property type="project" value="InterPro"/>
</dbReference>
<sequence>EITEHMTFGHIGFNEFFEQRVEEKLIQPTFIYGHPVEISPLAKKNDKDQRFTDRFELFIVGREHANAFTELNDPIDQRQRFESQLLEREQGNDEAHEMDEDFVEALEYGMPPTGGLGIGIDRLVMLLTNAPSIRDVLLFPLMRKKD</sequence>
<dbReference type="InterPro" id="IPR045864">
    <property type="entry name" value="aa-tRNA-synth_II/BPL/LPL"/>
</dbReference>
<name>A0A0Q9XXS8_9BACI</name>
<evidence type="ECO:0000256" key="1">
    <source>
        <dbReference type="ARBA" id="ARBA00022490"/>
    </source>
</evidence>
<keyword evidence="6" id="KW-0030">Aminoacyl-tRNA synthetase</keyword>
<reference evidence="6 7" key="1">
    <citation type="submission" date="2015-06" db="EMBL/GenBank/DDBJ databases">
        <title>Genome sequencing project of Bacillus galactosidilyticus PL133.</title>
        <authorList>
            <person name="Gaiero J."/>
            <person name="Nicol R."/>
            <person name="Habash M."/>
        </authorList>
    </citation>
    <scope>NUCLEOTIDE SEQUENCE [LARGE SCALE GENOMIC DNA]</scope>
    <source>
        <strain evidence="6 7">PL133</strain>
    </source>
</reference>
<evidence type="ECO:0000259" key="5">
    <source>
        <dbReference type="PROSITE" id="PS50862"/>
    </source>
</evidence>
<dbReference type="PATRIC" id="fig|217031.4.peg.2797"/>
<evidence type="ECO:0000313" key="6">
    <source>
        <dbReference type="EMBL" id="KRG13595.1"/>
    </source>
</evidence>